<accession>A0A8X6GRI0</accession>
<feature type="transmembrane region" description="Helical" evidence="1">
    <location>
        <begin position="94"/>
        <end position="115"/>
    </location>
</feature>
<proteinExistence type="predicted"/>
<dbReference type="Proteomes" id="UP000887116">
    <property type="component" value="Unassembled WGS sequence"/>
</dbReference>
<organism evidence="2 3">
    <name type="scientific">Trichonephila clavata</name>
    <name type="common">Joro spider</name>
    <name type="synonym">Nephila clavata</name>
    <dbReference type="NCBI Taxonomy" id="2740835"/>
    <lineage>
        <taxon>Eukaryota</taxon>
        <taxon>Metazoa</taxon>
        <taxon>Ecdysozoa</taxon>
        <taxon>Arthropoda</taxon>
        <taxon>Chelicerata</taxon>
        <taxon>Arachnida</taxon>
        <taxon>Araneae</taxon>
        <taxon>Araneomorphae</taxon>
        <taxon>Entelegynae</taxon>
        <taxon>Araneoidea</taxon>
        <taxon>Nephilidae</taxon>
        <taxon>Trichonephila</taxon>
    </lineage>
</organism>
<protein>
    <submittedName>
        <fullName evidence="2">Uncharacterized protein</fullName>
    </submittedName>
</protein>
<dbReference type="EMBL" id="BMAO01016572">
    <property type="protein sequence ID" value="GFR09643.1"/>
    <property type="molecule type" value="Genomic_DNA"/>
</dbReference>
<dbReference type="OrthoDB" id="6117597at2759"/>
<sequence length="124" mass="14594">MIIPRSLVRYRVGFPPFFSLKEYDDSFGIWHSGIALKKGFCCRERLNNALYGIINGGLYEKWINDYAFTETIRRRLDLQHEEPRLQFTLQALKAFFTLCFGYALAFLDFLGEILIPKRFAIFHS</sequence>
<evidence type="ECO:0000313" key="2">
    <source>
        <dbReference type="EMBL" id="GFR09643.1"/>
    </source>
</evidence>
<name>A0A8X6GRI0_TRICU</name>
<keyword evidence="1" id="KW-1133">Transmembrane helix</keyword>
<reference evidence="2" key="1">
    <citation type="submission" date="2020-07" db="EMBL/GenBank/DDBJ databases">
        <title>Multicomponent nature underlies the extraordinary mechanical properties of spider dragline silk.</title>
        <authorList>
            <person name="Kono N."/>
            <person name="Nakamura H."/>
            <person name="Mori M."/>
            <person name="Yoshida Y."/>
            <person name="Ohtoshi R."/>
            <person name="Malay A.D."/>
            <person name="Moran D.A.P."/>
            <person name="Tomita M."/>
            <person name="Numata K."/>
            <person name="Arakawa K."/>
        </authorList>
    </citation>
    <scope>NUCLEOTIDE SEQUENCE</scope>
</reference>
<keyword evidence="1" id="KW-0472">Membrane</keyword>
<keyword evidence="1" id="KW-0812">Transmembrane</keyword>
<evidence type="ECO:0000313" key="3">
    <source>
        <dbReference type="Proteomes" id="UP000887116"/>
    </source>
</evidence>
<keyword evidence="3" id="KW-1185">Reference proteome</keyword>
<evidence type="ECO:0000256" key="1">
    <source>
        <dbReference type="SAM" id="Phobius"/>
    </source>
</evidence>
<dbReference type="AlphaFoldDB" id="A0A8X6GRI0"/>
<gene>
    <name evidence="2" type="ORF">TNCT_65061</name>
</gene>
<comment type="caution">
    <text evidence="2">The sequence shown here is derived from an EMBL/GenBank/DDBJ whole genome shotgun (WGS) entry which is preliminary data.</text>
</comment>